<sequence>MFFYPPSRWSNDDIESQISQQSSTQSFHVPAHTRRRTDDVENQQSHHHSSVQNPFAPSLYAFGDLGDQYSNAQSFERHSQHDLSYISTGRHRRTSDPEIQHPTPQLFERGENDLQNQYSSTRSFEIEHHSEHNLTQPPTQRHRRTSNPETQYPNIQTLNLFPTFQNDYTVDDIESQCPRVSNPRSLSFPLQKPLPDIEPSSFKTDYAYAHSDTSLISKMLDFFTTKLPNIHPLSLTRSSSSLSFSSSPFDVNNVSENANKNMWQCLPNSSWEDLEGGKVCFFPLSLSRYL</sequence>
<accession>A0A9X0ACF4</accession>
<evidence type="ECO:0000256" key="1">
    <source>
        <dbReference type="SAM" id="MobiDB-lite"/>
    </source>
</evidence>
<comment type="caution">
    <text evidence="2">The sequence shown here is derived from an EMBL/GenBank/DDBJ whole genome shotgun (WGS) entry which is preliminary data.</text>
</comment>
<feature type="region of interest" description="Disordered" evidence="1">
    <location>
        <begin position="1"/>
        <end position="55"/>
    </location>
</feature>
<gene>
    <name evidence="2" type="ORF">OCU04_010535</name>
</gene>
<dbReference type="OrthoDB" id="3551066at2759"/>
<dbReference type="EMBL" id="JAPEIS010000013">
    <property type="protein sequence ID" value="KAJ8060191.1"/>
    <property type="molecule type" value="Genomic_DNA"/>
</dbReference>
<reference evidence="2" key="1">
    <citation type="submission" date="2022-11" db="EMBL/GenBank/DDBJ databases">
        <title>Genome Resource of Sclerotinia nivalis Strain SnTB1, a Plant Pathogen Isolated from American Ginseng.</title>
        <authorList>
            <person name="Fan S."/>
        </authorList>
    </citation>
    <scope>NUCLEOTIDE SEQUENCE</scope>
    <source>
        <strain evidence="2">SnTB1</strain>
    </source>
</reference>
<protein>
    <submittedName>
        <fullName evidence="2">Uncharacterized protein</fullName>
    </submittedName>
</protein>
<dbReference type="AlphaFoldDB" id="A0A9X0ACF4"/>
<evidence type="ECO:0000313" key="2">
    <source>
        <dbReference type="EMBL" id="KAJ8060191.1"/>
    </source>
</evidence>
<proteinExistence type="predicted"/>
<feature type="compositionally biased region" description="Low complexity" evidence="1">
    <location>
        <begin position="16"/>
        <end position="26"/>
    </location>
</feature>
<feature type="region of interest" description="Disordered" evidence="1">
    <location>
        <begin position="128"/>
        <end position="153"/>
    </location>
</feature>
<feature type="region of interest" description="Disordered" evidence="1">
    <location>
        <begin position="89"/>
        <end position="111"/>
    </location>
</feature>
<organism evidence="2 3">
    <name type="scientific">Sclerotinia nivalis</name>
    <dbReference type="NCBI Taxonomy" id="352851"/>
    <lineage>
        <taxon>Eukaryota</taxon>
        <taxon>Fungi</taxon>
        <taxon>Dikarya</taxon>
        <taxon>Ascomycota</taxon>
        <taxon>Pezizomycotina</taxon>
        <taxon>Leotiomycetes</taxon>
        <taxon>Helotiales</taxon>
        <taxon>Sclerotiniaceae</taxon>
        <taxon>Sclerotinia</taxon>
    </lineage>
</organism>
<dbReference type="Proteomes" id="UP001152300">
    <property type="component" value="Unassembled WGS sequence"/>
</dbReference>
<evidence type="ECO:0000313" key="3">
    <source>
        <dbReference type="Proteomes" id="UP001152300"/>
    </source>
</evidence>
<keyword evidence="3" id="KW-1185">Reference proteome</keyword>
<name>A0A9X0ACF4_9HELO</name>